<sequence>MMHIIQINLQRSATAQSLLQQTSAERRAHVLLVSEQNWSPARDDRWTVSNDHSCAVVLTASADFVPESKGSGSGFAWIQGRGLRIYSCYTSRNVPNEQFATFLDEIHQSVRECDARTHVLIGGDFNAWSQEWGSARNDRRGEQLADLAASLGLSVENTGDTGTYRRINAETIIDITFSRLVAPAAIRGWRVLEDVESASDHRYIEFTIDPTPDVDDTGGNHAIGWSFRQLDPVALATHLANTAQPDVNDTTTASQAADQLIEYLEAACNSCMPPRVPRRAGRNEAHWWSRDLAAHRHTTIKLRRALQRSARRHENQDLIDAHRLAYSEKRKELRNAIRDAQAKSWAELCKAVDDDPWGLPYRVVTKKIGRRRPGVEARGREDSIANHLFPEPPATEWSLEQPLIDDPCDPQAHLFTLDELREACTRLPAGKATGPDGIPNEVLLRVSKTAPQALLNTYNCCLLRNEFPARWKTARLVLLHKGPGKPILEPSSYRPLCMLNSAAKLLERLLLTRLNLHLDSTGQRSENQYGFRQGRSTDDAIDRVISAARGAASGAVQHRDLCVVVSLDVRNAFNTAPWPRIDAALRERLVPSHLNRMIRSYLENRTLLVGEAQTARSVTCGVPQGSVLGPALWNVFYEELLDTDMQPGVQLVAFADDVAVIGTSRTGASAAELLNPALSTVSNWMRENGLTIAPQKSEAVVLTRKYKFDDPQLYVEGHAIPVKPVIRYLGVELDTRLSFTAHIATASRKASDSAKAIGRLMPNVGGPTQAKRALLGSVTNSKLLYASPTWAKAGIKTAKNRNEMARAQRTTALRTIRGYRTISADASSVLSCMLPADLLAHERARVKTRLEDEGELTSTSTIRKGERAISTSSWQSRWDRAAAGPDAVGRRWTHRLLPDIARWIAKPAMSLTYRMTQALSAHGCFRSYLLRFKRAVDSYCVYCMNPEDTAEHTLFACPRWEDERAVLTRILRRPPEPGDVQELLCGPRADELPDDLTARSRIVEQAKTNRREFMAMVEKIMCSKEDDEREEQLYD</sequence>
<dbReference type="Pfam" id="PF14529">
    <property type="entry name" value="Exo_endo_phos_2"/>
    <property type="match status" value="1"/>
</dbReference>
<dbReference type="AlphaFoldDB" id="A0AAV0W976"/>
<dbReference type="Pfam" id="PF00078">
    <property type="entry name" value="RVT_1"/>
    <property type="match status" value="1"/>
</dbReference>
<feature type="domain" description="Reverse transcriptase" evidence="1">
    <location>
        <begin position="460"/>
        <end position="733"/>
    </location>
</feature>
<dbReference type="Gene3D" id="3.60.10.10">
    <property type="entry name" value="Endonuclease/exonuclease/phosphatase"/>
    <property type="match status" value="1"/>
</dbReference>
<reference evidence="2 3" key="1">
    <citation type="submission" date="2023-01" db="EMBL/GenBank/DDBJ databases">
        <authorList>
            <person name="Whitehead M."/>
        </authorList>
    </citation>
    <scope>NUCLEOTIDE SEQUENCE [LARGE SCALE GENOMIC DNA]</scope>
</reference>
<dbReference type="Proteomes" id="UP001160148">
    <property type="component" value="Unassembled WGS sequence"/>
</dbReference>
<accession>A0AAV0W976</accession>
<dbReference type="GO" id="GO:0071897">
    <property type="term" value="P:DNA biosynthetic process"/>
    <property type="evidence" value="ECO:0007669"/>
    <property type="project" value="UniProtKB-ARBA"/>
</dbReference>
<proteinExistence type="predicted"/>
<dbReference type="GO" id="GO:0003824">
    <property type="term" value="F:catalytic activity"/>
    <property type="evidence" value="ECO:0007669"/>
    <property type="project" value="InterPro"/>
</dbReference>
<gene>
    <name evidence="2" type="ORF">MEUPH1_LOCUS8566</name>
</gene>
<protein>
    <recommendedName>
        <fullName evidence="1">Reverse transcriptase domain-containing protein</fullName>
    </recommendedName>
</protein>
<evidence type="ECO:0000313" key="2">
    <source>
        <dbReference type="EMBL" id="CAI6352307.1"/>
    </source>
</evidence>
<dbReference type="InterPro" id="IPR000477">
    <property type="entry name" value="RT_dom"/>
</dbReference>
<organism evidence="2 3">
    <name type="scientific">Macrosiphum euphorbiae</name>
    <name type="common">potato aphid</name>
    <dbReference type="NCBI Taxonomy" id="13131"/>
    <lineage>
        <taxon>Eukaryota</taxon>
        <taxon>Metazoa</taxon>
        <taxon>Ecdysozoa</taxon>
        <taxon>Arthropoda</taxon>
        <taxon>Hexapoda</taxon>
        <taxon>Insecta</taxon>
        <taxon>Pterygota</taxon>
        <taxon>Neoptera</taxon>
        <taxon>Paraneoptera</taxon>
        <taxon>Hemiptera</taxon>
        <taxon>Sternorrhyncha</taxon>
        <taxon>Aphidomorpha</taxon>
        <taxon>Aphidoidea</taxon>
        <taxon>Aphididae</taxon>
        <taxon>Macrosiphini</taxon>
        <taxon>Macrosiphum</taxon>
    </lineage>
</organism>
<dbReference type="CDD" id="cd01650">
    <property type="entry name" value="RT_nLTR_like"/>
    <property type="match status" value="1"/>
</dbReference>
<comment type="caution">
    <text evidence="2">The sequence shown here is derived from an EMBL/GenBank/DDBJ whole genome shotgun (WGS) entry which is preliminary data.</text>
</comment>
<dbReference type="InterPro" id="IPR043502">
    <property type="entry name" value="DNA/RNA_pol_sf"/>
</dbReference>
<dbReference type="SUPFAM" id="SSF56219">
    <property type="entry name" value="DNase I-like"/>
    <property type="match status" value="1"/>
</dbReference>
<evidence type="ECO:0000259" key="1">
    <source>
        <dbReference type="PROSITE" id="PS50878"/>
    </source>
</evidence>
<dbReference type="InterPro" id="IPR005135">
    <property type="entry name" value="Endo/exonuclease/phosphatase"/>
</dbReference>
<dbReference type="SUPFAM" id="SSF56672">
    <property type="entry name" value="DNA/RNA polymerases"/>
    <property type="match status" value="1"/>
</dbReference>
<evidence type="ECO:0000313" key="3">
    <source>
        <dbReference type="Proteomes" id="UP001160148"/>
    </source>
</evidence>
<dbReference type="PROSITE" id="PS50878">
    <property type="entry name" value="RT_POL"/>
    <property type="match status" value="1"/>
</dbReference>
<dbReference type="PANTHER" id="PTHR19446">
    <property type="entry name" value="REVERSE TRANSCRIPTASES"/>
    <property type="match status" value="1"/>
</dbReference>
<dbReference type="EMBL" id="CARXXK010000001">
    <property type="protein sequence ID" value="CAI6352307.1"/>
    <property type="molecule type" value="Genomic_DNA"/>
</dbReference>
<dbReference type="InterPro" id="IPR036691">
    <property type="entry name" value="Endo/exonu/phosph_ase_sf"/>
</dbReference>
<dbReference type="CDD" id="cd09077">
    <property type="entry name" value="R1-I-EN"/>
    <property type="match status" value="1"/>
</dbReference>
<keyword evidence="3" id="KW-1185">Reference proteome</keyword>
<name>A0AAV0W976_9HEMI</name>